<gene>
    <name evidence="2" type="ORF">L486_01838</name>
</gene>
<dbReference type="Proteomes" id="UP000092583">
    <property type="component" value="Unassembled WGS sequence"/>
</dbReference>
<dbReference type="GO" id="GO:0046403">
    <property type="term" value="F:polynucleotide 3'-phosphatase activity"/>
    <property type="evidence" value="ECO:0007669"/>
    <property type="project" value="TreeGrafter"/>
</dbReference>
<feature type="region of interest" description="Disordered" evidence="1">
    <location>
        <begin position="246"/>
        <end position="371"/>
    </location>
</feature>
<dbReference type="Pfam" id="PF13671">
    <property type="entry name" value="AAA_33"/>
    <property type="match status" value="1"/>
</dbReference>
<dbReference type="GO" id="GO:0046404">
    <property type="term" value="F:ATP-dependent polydeoxyribonucleotide 5'-hydroxyl-kinase activity"/>
    <property type="evidence" value="ECO:0007669"/>
    <property type="project" value="TreeGrafter"/>
</dbReference>
<feature type="compositionally biased region" description="Polar residues" evidence="1">
    <location>
        <begin position="311"/>
        <end position="322"/>
    </location>
</feature>
<dbReference type="AlphaFoldDB" id="A0A1B9J309"/>
<dbReference type="OrthoDB" id="3512845at2759"/>
<sequence>MTIGDSLKQSTASIPSISRQLGLPVSSTNAAQTDDSPQQDAPLAIPVFSVMSSGQDPPILLILVGLPGSGKTTFSEALVSQSIGDHRKWIRASQDDAPNRRRQECEAIVRQALQEGHNVVVDRVDFDPVQRSHFINIAYSIHPQPTIYALTLSVSQSTLERRLEYRPDHPTIPDLETGLRVLRQMRNQYRPPLPTEAEGFDRIFELPERDQPSDGIWTSDIIEEVLKKVENEGAKEIGERKILVSQNGSGGYHNYNTGHLSGFGRGRGRGRSDGDSDRGRGGRGIPGHSRGTYGNGNRYIDGYSHSRDDNSTWNRGTYQYNPTYRGKGYNGTYQGQPHQSLPRAHAQQYQSSYRSYNDGPSNLRPDPTSPP</sequence>
<dbReference type="PANTHER" id="PTHR12083:SF9">
    <property type="entry name" value="BIFUNCTIONAL POLYNUCLEOTIDE PHOSPHATASE_KINASE"/>
    <property type="match status" value="1"/>
</dbReference>
<organism evidence="2 3">
    <name type="scientific">Kwoniella mangroviensis CBS 10435</name>
    <dbReference type="NCBI Taxonomy" id="1331196"/>
    <lineage>
        <taxon>Eukaryota</taxon>
        <taxon>Fungi</taxon>
        <taxon>Dikarya</taxon>
        <taxon>Basidiomycota</taxon>
        <taxon>Agaricomycotina</taxon>
        <taxon>Tremellomycetes</taxon>
        <taxon>Tremellales</taxon>
        <taxon>Cryptococcaceae</taxon>
        <taxon>Kwoniella</taxon>
    </lineage>
</organism>
<reference evidence="3" key="2">
    <citation type="submission" date="2013-12" db="EMBL/GenBank/DDBJ databases">
        <title>Evolution of pathogenesis and genome organization in the Tremellales.</title>
        <authorList>
            <person name="Cuomo C."/>
            <person name="Litvintseva A."/>
            <person name="Heitman J."/>
            <person name="Chen Y."/>
            <person name="Sun S."/>
            <person name="Springer D."/>
            <person name="Dromer F."/>
            <person name="Young S."/>
            <person name="Zeng Q."/>
            <person name="Chapman S."/>
            <person name="Gujja S."/>
            <person name="Saif S."/>
            <person name="Birren B."/>
        </authorList>
    </citation>
    <scope>NUCLEOTIDE SEQUENCE [LARGE SCALE GENOMIC DNA]</scope>
    <source>
        <strain evidence="3">CBS 10435</strain>
    </source>
</reference>
<feature type="compositionally biased region" description="Polar residues" evidence="1">
    <location>
        <begin position="347"/>
        <end position="360"/>
    </location>
</feature>
<keyword evidence="3" id="KW-1185">Reference proteome</keyword>
<dbReference type="InterPro" id="IPR027417">
    <property type="entry name" value="P-loop_NTPase"/>
</dbReference>
<name>A0A1B9J309_9TREE</name>
<dbReference type="GO" id="GO:0006281">
    <property type="term" value="P:DNA repair"/>
    <property type="evidence" value="ECO:0007669"/>
    <property type="project" value="TreeGrafter"/>
</dbReference>
<dbReference type="SUPFAM" id="SSF52540">
    <property type="entry name" value="P-loop containing nucleoside triphosphate hydrolases"/>
    <property type="match status" value="1"/>
</dbReference>
<dbReference type="STRING" id="1331196.A0A1B9J309"/>
<dbReference type="EMBL" id="KI669459">
    <property type="protein sequence ID" value="OCF62171.1"/>
    <property type="molecule type" value="Genomic_DNA"/>
</dbReference>
<evidence type="ECO:0000313" key="2">
    <source>
        <dbReference type="EMBL" id="OCF62171.1"/>
    </source>
</evidence>
<evidence type="ECO:0000256" key="1">
    <source>
        <dbReference type="SAM" id="MobiDB-lite"/>
    </source>
</evidence>
<dbReference type="GO" id="GO:0003690">
    <property type="term" value="F:double-stranded DNA binding"/>
    <property type="evidence" value="ECO:0007669"/>
    <property type="project" value="TreeGrafter"/>
</dbReference>
<dbReference type="Gene3D" id="3.40.50.300">
    <property type="entry name" value="P-loop containing nucleotide triphosphate hydrolases"/>
    <property type="match status" value="1"/>
</dbReference>
<accession>A0A1B9J309</accession>
<feature type="compositionally biased region" description="Basic and acidic residues" evidence="1">
    <location>
        <begin position="270"/>
        <end position="280"/>
    </location>
</feature>
<reference evidence="2 3" key="1">
    <citation type="submission" date="2013-07" db="EMBL/GenBank/DDBJ databases">
        <title>The Genome Sequence of Kwoniella mangroviensis CBS10435.</title>
        <authorList>
            <consortium name="The Broad Institute Genome Sequencing Platform"/>
            <person name="Cuomo C."/>
            <person name="Litvintseva A."/>
            <person name="Chen Y."/>
            <person name="Heitman J."/>
            <person name="Sun S."/>
            <person name="Springer D."/>
            <person name="Dromer F."/>
            <person name="Young S.K."/>
            <person name="Zeng Q."/>
            <person name="Gargeya S."/>
            <person name="Fitzgerald M."/>
            <person name="Abouelleil A."/>
            <person name="Alvarado L."/>
            <person name="Berlin A.M."/>
            <person name="Chapman S.B."/>
            <person name="Dewar J."/>
            <person name="Goldberg J."/>
            <person name="Griggs A."/>
            <person name="Gujja S."/>
            <person name="Hansen M."/>
            <person name="Howarth C."/>
            <person name="Imamovic A."/>
            <person name="Larimer J."/>
            <person name="McCowan C."/>
            <person name="Murphy C."/>
            <person name="Pearson M."/>
            <person name="Priest M."/>
            <person name="Roberts A."/>
            <person name="Saif S."/>
            <person name="Shea T."/>
            <person name="Sykes S."/>
            <person name="Wortman J."/>
            <person name="Nusbaum C."/>
            <person name="Birren B."/>
        </authorList>
    </citation>
    <scope>NUCLEOTIDE SEQUENCE [LARGE SCALE GENOMIC DNA]</scope>
    <source>
        <strain evidence="2 3">CBS 10435</strain>
    </source>
</reference>
<evidence type="ECO:0000313" key="3">
    <source>
        <dbReference type="Proteomes" id="UP000092583"/>
    </source>
</evidence>
<dbReference type="PANTHER" id="PTHR12083">
    <property type="entry name" value="BIFUNCTIONAL POLYNUCLEOTIDE PHOSPHATASE/KINASE"/>
    <property type="match status" value="1"/>
</dbReference>
<protein>
    <submittedName>
        <fullName evidence="2">Uncharacterized protein</fullName>
    </submittedName>
</protein>
<proteinExistence type="predicted"/>